<feature type="domain" description="Carrier" evidence="5">
    <location>
        <begin position="754"/>
        <end position="830"/>
    </location>
</feature>
<dbReference type="Pfam" id="PF00668">
    <property type="entry name" value="Condensation"/>
    <property type="match status" value="1"/>
</dbReference>
<dbReference type="GO" id="GO:0044550">
    <property type="term" value="P:secondary metabolite biosynthetic process"/>
    <property type="evidence" value="ECO:0007669"/>
    <property type="project" value="TreeGrafter"/>
</dbReference>
<dbReference type="Gene3D" id="3.30.559.30">
    <property type="entry name" value="Nonribosomal peptide synthetase, condensation domain"/>
    <property type="match status" value="2"/>
</dbReference>
<dbReference type="InterPro" id="IPR000873">
    <property type="entry name" value="AMP-dep_synth/lig_dom"/>
</dbReference>
<dbReference type="SUPFAM" id="SSF56801">
    <property type="entry name" value="Acetyl-CoA synthetase-like"/>
    <property type="match status" value="1"/>
</dbReference>
<dbReference type="EMBL" id="JZBS01000533">
    <property type="protein sequence ID" value="KKK26215.1"/>
    <property type="molecule type" value="Genomic_DNA"/>
</dbReference>
<dbReference type="SUPFAM" id="SSF52777">
    <property type="entry name" value="CoA-dependent acyltransferases"/>
    <property type="match status" value="3"/>
</dbReference>
<evidence type="ECO:0000313" key="6">
    <source>
        <dbReference type="EMBL" id="KKK26215.1"/>
    </source>
</evidence>
<evidence type="ECO:0000259" key="5">
    <source>
        <dbReference type="PROSITE" id="PS50075"/>
    </source>
</evidence>
<dbReference type="Gene3D" id="3.40.50.12780">
    <property type="entry name" value="N-terminal domain of ligase-like"/>
    <property type="match status" value="1"/>
</dbReference>
<dbReference type="Pfam" id="PF00501">
    <property type="entry name" value="AMP-binding"/>
    <property type="match status" value="1"/>
</dbReference>
<dbReference type="PROSITE" id="PS50075">
    <property type="entry name" value="CARRIER"/>
    <property type="match status" value="1"/>
</dbReference>
<comment type="similarity">
    <text evidence="4">Belongs to the NRP synthetase family.</text>
</comment>
<dbReference type="InterPro" id="IPR042099">
    <property type="entry name" value="ANL_N_sf"/>
</dbReference>
<dbReference type="SUPFAM" id="SSF47336">
    <property type="entry name" value="ACP-like"/>
    <property type="match status" value="1"/>
</dbReference>
<comment type="caution">
    <text evidence="6">The sequence shown here is derived from an EMBL/GenBank/DDBJ whole genome shotgun (WGS) entry which is preliminary data.</text>
</comment>
<accession>A0A0F8X9J7</accession>
<dbReference type="Pfam" id="PF00550">
    <property type="entry name" value="PP-binding"/>
    <property type="match status" value="1"/>
</dbReference>
<dbReference type="InterPro" id="IPR009081">
    <property type="entry name" value="PP-bd_ACP"/>
</dbReference>
<evidence type="ECO:0000256" key="3">
    <source>
        <dbReference type="ARBA" id="ARBA00022598"/>
    </source>
</evidence>
<dbReference type="CDD" id="cd05918">
    <property type="entry name" value="A_NRPS_SidN3_like"/>
    <property type="match status" value="1"/>
</dbReference>
<keyword evidence="1" id="KW-0596">Phosphopantetheine</keyword>
<dbReference type="OrthoDB" id="416786at2759"/>
<dbReference type="STRING" id="308745.A0A0F8X9J7"/>
<dbReference type="PANTHER" id="PTHR45527">
    <property type="entry name" value="NONRIBOSOMAL PEPTIDE SYNTHETASE"/>
    <property type="match status" value="1"/>
</dbReference>
<evidence type="ECO:0000256" key="2">
    <source>
        <dbReference type="ARBA" id="ARBA00022553"/>
    </source>
</evidence>
<dbReference type="InterPro" id="IPR045851">
    <property type="entry name" value="AMP-bd_C_sf"/>
</dbReference>
<dbReference type="Gene3D" id="1.10.1200.10">
    <property type="entry name" value="ACP-like"/>
    <property type="match status" value="1"/>
</dbReference>
<dbReference type="GO" id="GO:0005737">
    <property type="term" value="C:cytoplasm"/>
    <property type="evidence" value="ECO:0007669"/>
    <property type="project" value="TreeGrafter"/>
</dbReference>
<dbReference type="PANTHER" id="PTHR45527:SF3">
    <property type="entry name" value="SIDEROPHORE SYNTHETASE (EUROFUNG)"/>
    <property type="match status" value="1"/>
</dbReference>
<proteinExistence type="inferred from homology"/>
<evidence type="ECO:0000313" key="7">
    <source>
        <dbReference type="Proteomes" id="UP000034291"/>
    </source>
</evidence>
<keyword evidence="7" id="KW-1185">Reference proteome</keyword>
<dbReference type="Proteomes" id="UP000034291">
    <property type="component" value="Unassembled WGS sequence"/>
</dbReference>
<dbReference type="GO" id="GO:0031177">
    <property type="term" value="F:phosphopantetheine binding"/>
    <property type="evidence" value="ECO:0007669"/>
    <property type="project" value="TreeGrafter"/>
</dbReference>
<dbReference type="Gene3D" id="3.30.300.30">
    <property type="match status" value="1"/>
</dbReference>
<name>A0A0F8X9J7_9EURO</name>
<dbReference type="GO" id="GO:0043041">
    <property type="term" value="P:amino acid activation for nonribosomal peptide biosynthetic process"/>
    <property type="evidence" value="ECO:0007669"/>
    <property type="project" value="TreeGrafter"/>
</dbReference>
<sequence length="1289" mass="142293">MEEAFEPAVFPALPHDAYQPAATERIGVEVGLDGSTQRSVLASFLTLSWAIVLATYTDVNDVAFGLLQSPSLLDVQSFAVRIDPQQTVEAALSKVGATRTTVGASRWNHVLIVREQCSTGQEDGSSYPLQVDCVVGEKGVRLQALFDSNCIAPETMQMMLFEFRHVYGLIQQQQQQQQQHPETVLRDIQGISPEGAEQLKRWNAAARVPRESSHLAHHLIEKQCRQRPSSPAVCAWDGNLTYEELDVQASKLAARVLLPAGVGPDRFVGLVMEKSMWTTVAMLSVMKAGGGFVLLDASQPVARLSLICGKTRPQFLLASAKHVPIAEALNVPFQAVSREIMDSIEPALRPREIPVQPHNILYAGFTSGSTGEPKGVVMDHSAFSSGLDAYCQQCNLDAQSRVLQFASYAFVVSLTDQMAPLTRGACVCVPSEEQLQNNLAGAIRDLNANWAKLTPSVLRLIEPSEVSGLETLILVGEGITASELARWQGRVQLYSLYGQSENAKGTMLSSRMEPNCDTVNIGRPFAATPWIVSSQDHNVLVPVGAEGELLLEGPCLSRGYLENEEQNRITFVQDPTWLKQVHHHHHHHHHPHGYQGPRRFLKTGDLVRYDPKDGTIRLLGRKGTRVKIRGQRIELAEIEHHLRGPFASREPPVVEAVTPSDDTNPMLVGFVPVGGDGSLFLAPNGPFRQQAQQAISQLRHALPSFMVPAALVCLGALPRTPTGKLHRRKLREEASRLTREELAAYTSDEVAHIEPATEREILLQRGCSEVLGLPPGRIGMQANFFDLGGNSLTARQLVTRARQSGWIITIADVFQQPSLAALSQCDRYSEEAEDQNHRVRNPDPFEAIRTEFLGQLPAPPWTAAQIEDVFPTIESQSTFAAAHELDYFLFAVTGAVRPTQLHRACQTLVQHHTILRSVFTPFQETILQVVLRQVAVEFTVEPPKDGHGQDDAVSRAQRFCAMDLKRPYRADEPRVMFKLIIQDAAPAAASGPPSVLVMRLLHAQYDALCLTTITSDLLAAYTGREDHLIRTESDFSSYVRQCFWHRTPAALAFWRDLLRDSAQPTPAPLAELPVGGGPNEEGEASVSFARTIPLPVPPSGTTMATVIKAAWALVLAQETRCSDLVFGQFVNCRSFDLPGIDRLLGPCFNIIPTRARVHPHGLRTARDLLREIQLQHSRSVDFATMGWKDIAASCTQWGGSAQQGSVVMYQNFQREVESEQGGLRLRKIGQMFKIPPLKTLYVIVFPSETSLLVTLEASNVILREKEAESTLDSLCGKIERICKYPDERI</sequence>
<evidence type="ECO:0000256" key="4">
    <source>
        <dbReference type="ARBA" id="ARBA00029454"/>
    </source>
</evidence>
<keyword evidence="3" id="KW-0436">Ligase</keyword>
<reference evidence="6 7" key="1">
    <citation type="submission" date="2015-02" db="EMBL/GenBank/DDBJ databases">
        <title>Draft Genome Sequences of Two Closely-Related Aflatoxigenic Aspergillus Species Obtained from the Cote d'Ivoire.</title>
        <authorList>
            <person name="Moore G.G."/>
            <person name="Beltz S.B."/>
            <person name="Mack B.M."/>
        </authorList>
    </citation>
    <scope>NUCLEOTIDE SEQUENCE [LARGE SCALE GENOMIC DNA]</scope>
    <source>
        <strain evidence="6 7">SRRC1468</strain>
    </source>
</reference>
<dbReference type="InterPro" id="IPR001242">
    <property type="entry name" value="Condensation_dom"/>
</dbReference>
<dbReference type="Gene3D" id="3.30.559.10">
    <property type="entry name" value="Chloramphenicol acetyltransferase-like domain"/>
    <property type="match status" value="1"/>
</dbReference>
<keyword evidence="2" id="KW-0597">Phosphoprotein</keyword>
<organism evidence="6 7">
    <name type="scientific">Aspergillus rambellii</name>
    <dbReference type="NCBI Taxonomy" id="308745"/>
    <lineage>
        <taxon>Eukaryota</taxon>
        <taxon>Fungi</taxon>
        <taxon>Dikarya</taxon>
        <taxon>Ascomycota</taxon>
        <taxon>Pezizomycotina</taxon>
        <taxon>Eurotiomycetes</taxon>
        <taxon>Eurotiomycetidae</taxon>
        <taxon>Eurotiales</taxon>
        <taxon>Aspergillaceae</taxon>
        <taxon>Aspergillus</taxon>
        <taxon>Aspergillus subgen. Nidulantes</taxon>
    </lineage>
</organism>
<dbReference type="GO" id="GO:0016874">
    <property type="term" value="F:ligase activity"/>
    <property type="evidence" value="ECO:0007669"/>
    <property type="project" value="UniProtKB-KW"/>
</dbReference>
<dbReference type="InterPro" id="IPR036736">
    <property type="entry name" value="ACP-like_sf"/>
</dbReference>
<evidence type="ECO:0000256" key="1">
    <source>
        <dbReference type="ARBA" id="ARBA00022450"/>
    </source>
</evidence>
<gene>
    <name evidence="6" type="ORF">ARAM_007206</name>
</gene>
<dbReference type="InterPro" id="IPR023213">
    <property type="entry name" value="CAT-like_dom_sf"/>
</dbReference>
<protein>
    <recommendedName>
        <fullName evidence="5">Carrier domain-containing protein</fullName>
    </recommendedName>
</protein>